<keyword evidence="14" id="KW-1185">Reference proteome</keyword>
<keyword evidence="3 10" id="KW-0812">Transmembrane</keyword>
<comment type="caution">
    <text evidence="13">The sequence shown here is derived from an EMBL/GenBank/DDBJ whole genome shotgun (WGS) entry which is preliminary data.</text>
</comment>
<dbReference type="InterPro" id="IPR000725">
    <property type="entry name" value="Olfact_rcpt"/>
</dbReference>
<keyword evidence="9 10" id="KW-0807">Transducer</keyword>
<dbReference type="EMBL" id="WNYA01000532">
    <property type="protein sequence ID" value="KAG8548073.1"/>
    <property type="molecule type" value="Genomic_DNA"/>
</dbReference>
<evidence type="ECO:0000256" key="1">
    <source>
        <dbReference type="ARBA" id="ARBA00004651"/>
    </source>
</evidence>
<sequence length="327" mass="37175">MALSKIRGQIPNIAECPNSTVIEFHILSISTNETGRHLLFIGVLLMYLLTVNGNILITCLICVEPRLHTPMYFFLGNLSMADVIYVSTTLPKLLFITATNDNRIRFSACITQLYFYMFSAVCDIFILTFMSYDRYVAICLSLQYHLIMNRQVYIKMAIASWFIAALNSLIYAILTSMLTFCFTNNIDHLYCDLKTLYSITSSDITSREIFMLFGNIIFTFLPLTLIVISYVYVISTILKIQTSKGRLKAFSSCASHLTTVLLFYGPIIFLYGDPGSGHSKDQNKLLSFIYMAVVPMLNPVVYTLRNKEVLGAIQKVTKDIKNSFLMY</sequence>
<feature type="transmembrane region" description="Helical" evidence="11">
    <location>
        <begin position="38"/>
        <end position="63"/>
    </location>
</feature>
<proteinExistence type="inferred from homology"/>
<feature type="transmembrane region" description="Helical" evidence="11">
    <location>
        <begin position="113"/>
        <end position="132"/>
    </location>
</feature>
<comment type="subcellular location">
    <subcellularLocation>
        <location evidence="1 11">Cell membrane</location>
        <topology evidence="1 11">Multi-pass membrane protein</topology>
    </subcellularLocation>
</comment>
<evidence type="ECO:0000256" key="4">
    <source>
        <dbReference type="ARBA" id="ARBA00022725"/>
    </source>
</evidence>
<keyword evidence="4 11" id="KW-0552">Olfaction</keyword>
<feature type="transmembrane region" description="Helical" evidence="11">
    <location>
        <begin position="152"/>
        <end position="174"/>
    </location>
</feature>
<dbReference type="GO" id="GO:0005886">
    <property type="term" value="C:plasma membrane"/>
    <property type="evidence" value="ECO:0007669"/>
    <property type="project" value="UniProtKB-SubCell"/>
</dbReference>
<dbReference type="FunFam" id="1.20.1070.10:FF:000008">
    <property type="entry name" value="Olfactory receptor"/>
    <property type="match status" value="1"/>
</dbReference>
<keyword evidence="7 11" id="KW-0472">Membrane</keyword>
<comment type="similarity">
    <text evidence="10">Belongs to the G-protein coupled receptor 1 family.</text>
</comment>
<evidence type="ECO:0000256" key="6">
    <source>
        <dbReference type="ARBA" id="ARBA00023040"/>
    </source>
</evidence>
<evidence type="ECO:0000256" key="8">
    <source>
        <dbReference type="ARBA" id="ARBA00023170"/>
    </source>
</evidence>
<dbReference type="GO" id="GO:0004984">
    <property type="term" value="F:olfactory receptor activity"/>
    <property type="evidence" value="ECO:0007669"/>
    <property type="project" value="InterPro"/>
</dbReference>
<name>A0AAV6ZIK9_ENGPU</name>
<keyword evidence="6 10" id="KW-0297">G-protein coupled receptor</keyword>
<dbReference type="PROSITE" id="PS50262">
    <property type="entry name" value="G_PROTEIN_RECEP_F1_2"/>
    <property type="match status" value="1"/>
</dbReference>
<evidence type="ECO:0000313" key="14">
    <source>
        <dbReference type="Proteomes" id="UP000824782"/>
    </source>
</evidence>
<gene>
    <name evidence="13" type="ORF">GDO81_026762</name>
</gene>
<evidence type="ECO:0000256" key="5">
    <source>
        <dbReference type="ARBA" id="ARBA00022989"/>
    </source>
</evidence>
<evidence type="ECO:0000256" key="2">
    <source>
        <dbReference type="ARBA" id="ARBA00022475"/>
    </source>
</evidence>
<dbReference type="Gene3D" id="1.20.1070.10">
    <property type="entry name" value="Rhodopsin 7-helix transmembrane proteins"/>
    <property type="match status" value="1"/>
</dbReference>
<dbReference type="GO" id="GO:0004930">
    <property type="term" value="F:G protein-coupled receptor activity"/>
    <property type="evidence" value="ECO:0007669"/>
    <property type="project" value="UniProtKB-KW"/>
</dbReference>
<evidence type="ECO:0000256" key="7">
    <source>
        <dbReference type="ARBA" id="ARBA00023136"/>
    </source>
</evidence>
<evidence type="ECO:0000313" key="13">
    <source>
        <dbReference type="EMBL" id="KAG8548073.1"/>
    </source>
</evidence>
<reference evidence="13" key="1">
    <citation type="thesis" date="2020" institute="ProQuest LLC" country="789 East Eisenhower Parkway, Ann Arbor, MI, USA">
        <title>Comparative Genomics and Chromosome Evolution.</title>
        <authorList>
            <person name="Mudd A.B."/>
        </authorList>
    </citation>
    <scope>NUCLEOTIDE SEQUENCE</scope>
    <source>
        <strain evidence="13">237g6f4</strain>
        <tissue evidence="13">Blood</tissue>
    </source>
</reference>
<keyword evidence="8 10" id="KW-0675">Receptor</keyword>
<organism evidence="13 14">
    <name type="scientific">Engystomops pustulosus</name>
    <name type="common">Tungara frog</name>
    <name type="synonym">Physalaemus pustulosus</name>
    <dbReference type="NCBI Taxonomy" id="76066"/>
    <lineage>
        <taxon>Eukaryota</taxon>
        <taxon>Metazoa</taxon>
        <taxon>Chordata</taxon>
        <taxon>Craniata</taxon>
        <taxon>Vertebrata</taxon>
        <taxon>Euteleostomi</taxon>
        <taxon>Amphibia</taxon>
        <taxon>Batrachia</taxon>
        <taxon>Anura</taxon>
        <taxon>Neobatrachia</taxon>
        <taxon>Hyloidea</taxon>
        <taxon>Leptodactylidae</taxon>
        <taxon>Leiuperinae</taxon>
        <taxon>Engystomops</taxon>
    </lineage>
</organism>
<keyword evidence="5 11" id="KW-1133">Transmembrane helix</keyword>
<keyword evidence="2 11" id="KW-1003">Cell membrane</keyword>
<protein>
    <recommendedName>
        <fullName evidence="11">Olfactory receptor</fullName>
    </recommendedName>
</protein>
<evidence type="ECO:0000256" key="3">
    <source>
        <dbReference type="ARBA" id="ARBA00022692"/>
    </source>
</evidence>
<feature type="transmembrane region" description="Helical" evidence="11">
    <location>
        <begin position="209"/>
        <end position="233"/>
    </location>
</feature>
<dbReference type="PRINTS" id="PR00245">
    <property type="entry name" value="OLFACTORYR"/>
</dbReference>
<dbReference type="InterPro" id="IPR017452">
    <property type="entry name" value="GPCR_Rhodpsn_7TM"/>
</dbReference>
<dbReference type="InterPro" id="IPR050516">
    <property type="entry name" value="Olfactory_GPCR"/>
</dbReference>
<dbReference type="Pfam" id="PF13853">
    <property type="entry name" value="7tm_4"/>
    <property type="match status" value="1"/>
</dbReference>
<dbReference type="PRINTS" id="PR00237">
    <property type="entry name" value="GPCRRHODOPSN"/>
</dbReference>
<dbReference type="SUPFAM" id="SSF81321">
    <property type="entry name" value="Family A G protein-coupled receptor-like"/>
    <property type="match status" value="1"/>
</dbReference>
<accession>A0AAV6ZIK9</accession>
<keyword evidence="11" id="KW-0716">Sensory transduction</keyword>
<evidence type="ECO:0000256" key="10">
    <source>
        <dbReference type="RuleBase" id="RU000688"/>
    </source>
</evidence>
<dbReference type="PROSITE" id="PS00237">
    <property type="entry name" value="G_PROTEIN_RECEP_F1_1"/>
    <property type="match status" value="1"/>
</dbReference>
<feature type="domain" description="G-protein coupled receptors family 1 profile" evidence="12">
    <location>
        <begin position="53"/>
        <end position="302"/>
    </location>
</feature>
<evidence type="ECO:0000256" key="9">
    <source>
        <dbReference type="ARBA" id="ARBA00023224"/>
    </source>
</evidence>
<dbReference type="InterPro" id="IPR000276">
    <property type="entry name" value="GPCR_Rhodpsn"/>
</dbReference>
<feature type="transmembrane region" description="Helical" evidence="11">
    <location>
        <begin position="284"/>
        <end position="304"/>
    </location>
</feature>
<dbReference type="AlphaFoldDB" id="A0AAV6ZIK9"/>
<dbReference type="PANTHER" id="PTHR26452">
    <property type="entry name" value="OLFACTORY RECEPTOR"/>
    <property type="match status" value="1"/>
</dbReference>
<feature type="transmembrane region" description="Helical" evidence="11">
    <location>
        <begin position="72"/>
        <end position="93"/>
    </location>
</feature>
<feature type="transmembrane region" description="Helical" evidence="11">
    <location>
        <begin position="254"/>
        <end position="272"/>
    </location>
</feature>
<evidence type="ECO:0000256" key="11">
    <source>
        <dbReference type="RuleBase" id="RU363047"/>
    </source>
</evidence>
<dbReference type="Proteomes" id="UP000824782">
    <property type="component" value="Unassembled WGS sequence"/>
</dbReference>
<evidence type="ECO:0000259" key="12">
    <source>
        <dbReference type="PROSITE" id="PS50262"/>
    </source>
</evidence>
<dbReference type="CDD" id="cd13954">
    <property type="entry name" value="7tmA_OR"/>
    <property type="match status" value="1"/>
</dbReference>